<proteinExistence type="predicted"/>
<dbReference type="AlphaFoldDB" id="A0A850RHV7"/>
<accession>A0A850RHV7</accession>
<name>A0A850RHV7_9GAMM</name>
<keyword evidence="1" id="KW-0472">Membrane</keyword>
<reference evidence="2 3" key="1">
    <citation type="submission" date="2020-06" db="EMBL/GenBank/DDBJ databases">
        <title>Whole-genome sequence of Allochromatium humboldtianum DSM 21881, type strain.</title>
        <authorList>
            <person name="Kyndt J.A."/>
            <person name="Meyer T.E."/>
        </authorList>
    </citation>
    <scope>NUCLEOTIDE SEQUENCE [LARGE SCALE GENOMIC DNA]</scope>
    <source>
        <strain evidence="2 3">DSM 21881</strain>
    </source>
</reference>
<evidence type="ECO:0000256" key="1">
    <source>
        <dbReference type="SAM" id="Phobius"/>
    </source>
</evidence>
<gene>
    <name evidence="2" type="ORF">HW932_15720</name>
</gene>
<dbReference type="EMBL" id="JABZEO010000011">
    <property type="protein sequence ID" value="NVZ10712.1"/>
    <property type="molecule type" value="Genomic_DNA"/>
</dbReference>
<keyword evidence="1" id="KW-0812">Transmembrane</keyword>
<evidence type="ECO:0000313" key="3">
    <source>
        <dbReference type="Proteomes" id="UP000592294"/>
    </source>
</evidence>
<keyword evidence="1" id="KW-1133">Transmembrane helix</keyword>
<feature type="transmembrane region" description="Helical" evidence="1">
    <location>
        <begin position="91"/>
        <end position="110"/>
    </location>
</feature>
<comment type="caution">
    <text evidence="2">The sequence shown here is derived from an EMBL/GenBank/DDBJ whole genome shotgun (WGS) entry which is preliminary data.</text>
</comment>
<dbReference type="RefSeq" id="WP_176977439.1">
    <property type="nucleotide sequence ID" value="NZ_JABZEO010000011.1"/>
</dbReference>
<protein>
    <submittedName>
        <fullName evidence="2">Uncharacterized protein</fullName>
    </submittedName>
</protein>
<feature type="transmembrane region" description="Helical" evidence="1">
    <location>
        <begin position="26"/>
        <end position="48"/>
    </location>
</feature>
<evidence type="ECO:0000313" key="2">
    <source>
        <dbReference type="EMBL" id="NVZ10712.1"/>
    </source>
</evidence>
<organism evidence="2 3">
    <name type="scientific">Allochromatium humboldtianum</name>
    <dbReference type="NCBI Taxonomy" id="504901"/>
    <lineage>
        <taxon>Bacteria</taxon>
        <taxon>Pseudomonadati</taxon>
        <taxon>Pseudomonadota</taxon>
        <taxon>Gammaproteobacteria</taxon>
        <taxon>Chromatiales</taxon>
        <taxon>Chromatiaceae</taxon>
        <taxon>Allochromatium</taxon>
    </lineage>
</organism>
<sequence>MKPPSPPVVWEIDIPLATNPRLLKTLALVSGLAALISSLFMSVILGAQSDWDDIAPLLGIFALVGLGMFVSFVLIALTVQTLEHRTMPFTTLSRGALWSLLLMLLTFGAVQADAVTEVERILDDIRQDQPVPRLDYLHPVAPMNPGCALFEGQYGAVTLQVETHPDSPRVASLLLRIPGPDQTRALLPAVSRVLGAPHSQDRYQSSYSWDWPEYRAASLHYVPGGPGAPGQTIVSLFYR</sequence>
<dbReference type="Proteomes" id="UP000592294">
    <property type="component" value="Unassembled WGS sequence"/>
</dbReference>
<feature type="transmembrane region" description="Helical" evidence="1">
    <location>
        <begin position="54"/>
        <end position="79"/>
    </location>
</feature>
<keyword evidence="3" id="KW-1185">Reference proteome</keyword>